<protein>
    <submittedName>
        <fullName evidence="2">Uncharacterized protein</fullName>
    </submittedName>
</protein>
<dbReference type="HOGENOM" id="CLU_2236085_0_0_1"/>
<keyword evidence="1" id="KW-0472">Membrane</keyword>
<name>F4PEU4_BATDJ</name>
<gene>
    <name evidence="2" type="ORF">BATDEDRAFT_92904</name>
</gene>
<proteinExistence type="predicted"/>
<keyword evidence="1" id="KW-1133">Transmembrane helix</keyword>
<dbReference type="AlphaFoldDB" id="F4PEU4"/>
<evidence type="ECO:0000313" key="3">
    <source>
        <dbReference type="Proteomes" id="UP000007241"/>
    </source>
</evidence>
<dbReference type="RefSeq" id="XP_006683128.1">
    <property type="nucleotide sequence ID" value="XM_006683065.1"/>
</dbReference>
<evidence type="ECO:0000313" key="2">
    <source>
        <dbReference type="EMBL" id="EGF76238.1"/>
    </source>
</evidence>
<dbReference type="EMBL" id="GL882899">
    <property type="protein sequence ID" value="EGF76238.1"/>
    <property type="molecule type" value="Genomic_DNA"/>
</dbReference>
<dbReference type="Proteomes" id="UP000007241">
    <property type="component" value="Unassembled WGS sequence"/>
</dbReference>
<accession>F4PEU4</accession>
<organism evidence="2 3">
    <name type="scientific">Batrachochytrium dendrobatidis (strain JAM81 / FGSC 10211)</name>
    <name type="common">Frog chytrid fungus</name>
    <dbReference type="NCBI Taxonomy" id="684364"/>
    <lineage>
        <taxon>Eukaryota</taxon>
        <taxon>Fungi</taxon>
        <taxon>Fungi incertae sedis</taxon>
        <taxon>Chytridiomycota</taxon>
        <taxon>Chytridiomycota incertae sedis</taxon>
        <taxon>Chytridiomycetes</taxon>
        <taxon>Rhizophydiales</taxon>
        <taxon>Rhizophydiales incertae sedis</taxon>
        <taxon>Batrachochytrium</taxon>
    </lineage>
</organism>
<feature type="transmembrane region" description="Helical" evidence="1">
    <location>
        <begin position="21"/>
        <end position="40"/>
    </location>
</feature>
<keyword evidence="1" id="KW-0812">Transmembrane</keyword>
<evidence type="ECO:0000256" key="1">
    <source>
        <dbReference type="SAM" id="Phobius"/>
    </source>
</evidence>
<reference evidence="2 3" key="1">
    <citation type="submission" date="2009-12" db="EMBL/GenBank/DDBJ databases">
        <title>The draft genome of Batrachochytrium dendrobatidis.</title>
        <authorList>
            <consortium name="US DOE Joint Genome Institute (JGI-PGF)"/>
            <person name="Kuo A."/>
            <person name="Salamov A."/>
            <person name="Schmutz J."/>
            <person name="Lucas S."/>
            <person name="Pitluck S."/>
            <person name="Rosenblum E."/>
            <person name="Stajich J."/>
            <person name="Eisen M."/>
            <person name="Grigoriev I.V."/>
        </authorList>
    </citation>
    <scope>NUCLEOTIDE SEQUENCE [LARGE SCALE GENOMIC DNA]</scope>
    <source>
        <strain evidence="3">JAM81 / FGSC 10211</strain>
    </source>
</reference>
<sequence>MPRQLQRPFSCHPLLQTFRLPIDYSLIGLGCLIVALWRRISVTIVGNCRSLELVDSPLHSGLYYHNYGMRAFCLDRRFFVHRVDVPALYDNKYPSHGLLQNSHPD</sequence>
<keyword evidence="3" id="KW-1185">Reference proteome</keyword>
<dbReference type="GeneID" id="18244809"/>
<dbReference type="InParanoid" id="F4PEU4"/>